<feature type="signal peptide" evidence="1">
    <location>
        <begin position="1"/>
        <end position="22"/>
    </location>
</feature>
<dbReference type="OrthoDB" id="3797419at2759"/>
<protein>
    <submittedName>
        <fullName evidence="2">Uncharacterized protein</fullName>
    </submittedName>
</protein>
<proteinExistence type="predicted"/>
<evidence type="ECO:0000256" key="1">
    <source>
        <dbReference type="SAM" id="SignalP"/>
    </source>
</evidence>
<dbReference type="AlphaFoldDB" id="A0A6A5TLD7"/>
<evidence type="ECO:0000313" key="3">
    <source>
        <dbReference type="Proteomes" id="UP000800035"/>
    </source>
</evidence>
<sequence length="102" mass="11041">MPSLSSTLTLTTTFLLTVTSTALPKEENLLAIPDAIAGLSDCAQGILFPLIADSQTNPADFPSICAELARLNARQTIDFTCTKNEAARKYFTRDSPLPTNHR</sequence>
<evidence type="ECO:0000313" key="2">
    <source>
        <dbReference type="EMBL" id="KAF1953501.1"/>
    </source>
</evidence>
<feature type="chain" id="PRO_5025408677" evidence="1">
    <location>
        <begin position="23"/>
        <end position="102"/>
    </location>
</feature>
<organism evidence="2 3">
    <name type="scientific">Byssothecium circinans</name>
    <dbReference type="NCBI Taxonomy" id="147558"/>
    <lineage>
        <taxon>Eukaryota</taxon>
        <taxon>Fungi</taxon>
        <taxon>Dikarya</taxon>
        <taxon>Ascomycota</taxon>
        <taxon>Pezizomycotina</taxon>
        <taxon>Dothideomycetes</taxon>
        <taxon>Pleosporomycetidae</taxon>
        <taxon>Pleosporales</taxon>
        <taxon>Massarineae</taxon>
        <taxon>Massarinaceae</taxon>
        <taxon>Byssothecium</taxon>
    </lineage>
</organism>
<keyword evidence="1" id="KW-0732">Signal</keyword>
<dbReference type="Proteomes" id="UP000800035">
    <property type="component" value="Unassembled WGS sequence"/>
</dbReference>
<name>A0A6A5TLD7_9PLEO</name>
<reference evidence="2" key="1">
    <citation type="journal article" date="2020" name="Stud. Mycol.">
        <title>101 Dothideomycetes genomes: a test case for predicting lifestyles and emergence of pathogens.</title>
        <authorList>
            <person name="Haridas S."/>
            <person name="Albert R."/>
            <person name="Binder M."/>
            <person name="Bloem J."/>
            <person name="Labutti K."/>
            <person name="Salamov A."/>
            <person name="Andreopoulos B."/>
            <person name="Baker S."/>
            <person name="Barry K."/>
            <person name="Bills G."/>
            <person name="Bluhm B."/>
            <person name="Cannon C."/>
            <person name="Castanera R."/>
            <person name="Culley D."/>
            <person name="Daum C."/>
            <person name="Ezra D."/>
            <person name="Gonzalez J."/>
            <person name="Henrissat B."/>
            <person name="Kuo A."/>
            <person name="Liang C."/>
            <person name="Lipzen A."/>
            <person name="Lutzoni F."/>
            <person name="Magnuson J."/>
            <person name="Mondo S."/>
            <person name="Nolan M."/>
            <person name="Ohm R."/>
            <person name="Pangilinan J."/>
            <person name="Park H.-J."/>
            <person name="Ramirez L."/>
            <person name="Alfaro M."/>
            <person name="Sun H."/>
            <person name="Tritt A."/>
            <person name="Yoshinaga Y."/>
            <person name="Zwiers L.-H."/>
            <person name="Turgeon B."/>
            <person name="Goodwin S."/>
            <person name="Spatafora J."/>
            <person name="Crous P."/>
            <person name="Grigoriev I."/>
        </authorList>
    </citation>
    <scope>NUCLEOTIDE SEQUENCE</scope>
    <source>
        <strain evidence="2">CBS 675.92</strain>
    </source>
</reference>
<dbReference type="EMBL" id="ML977003">
    <property type="protein sequence ID" value="KAF1953501.1"/>
    <property type="molecule type" value="Genomic_DNA"/>
</dbReference>
<accession>A0A6A5TLD7</accession>
<gene>
    <name evidence="2" type="ORF">CC80DRAFT_494408</name>
</gene>
<keyword evidence="3" id="KW-1185">Reference proteome</keyword>